<dbReference type="Pfam" id="PF17428">
    <property type="entry name" value="DUF5412"/>
    <property type="match status" value="1"/>
</dbReference>
<proteinExistence type="predicted"/>
<sequence>MNGGATTSYAIRGEIINHKTRIRKKIYYKYREGAATVSWIDEYTVIINGKKLDVRKDVFDSRKEGSSKKE</sequence>
<protein>
    <submittedName>
        <fullName evidence="1">Uncharacterized protein</fullName>
    </submittedName>
</protein>
<dbReference type="InterPro" id="IPR035406">
    <property type="entry name" value="DUF5412"/>
</dbReference>
<organism evidence="1 2">
    <name type="scientific">Candidatus Carbonibacillus altaicus</name>
    <dbReference type="NCBI Taxonomy" id="2163959"/>
    <lineage>
        <taxon>Bacteria</taxon>
        <taxon>Bacillati</taxon>
        <taxon>Bacillota</taxon>
        <taxon>Bacilli</taxon>
        <taxon>Bacillales</taxon>
        <taxon>Candidatus Carbonibacillus</taxon>
    </lineage>
</organism>
<comment type="caution">
    <text evidence="1">The sequence shown here is derived from an EMBL/GenBank/DDBJ whole genome shotgun (WGS) entry which is preliminary data.</text>
</comment>
<dbReference type="Proteomes" id="UP000244338">
    <property type="component" value="Unassembled WGS sequence"/>
</dbReference>
<gene>
    <name evidence="1" type="ORF">BSOLF_0075</name>
</gene>
<dbReference type="EMBL" id="PEBX01000180">
    <property type="protein sequence ID" value="PTQ55150.1"/>
    <property type="molecule type" value="Genomic_DNA"/>
</dbReference>
<evidence type="ECO:0000313" key="2">
    <source>
        <dbReference type="Proteomes" id="UP000244338"/>
    </source>
</evidence>
<dbReference type="AlphaFoldDB" id="A0A2R6XXK3"/>
<name>A0A2R6XXK3_9BACL</name>
<accession>A0A2R6XXK3</accession>
<evidence type="ECO:0000313" key="1">
    <source>
        <dbReference type="EMBL" id="PTQ55150.1"/>
    </source>
</evidence>
<reference evidence="2" key="1">
    <citation type="journal article" date="2018" name="Sci. Rep.">
        <title>Lignite coal burning seam in the remote Altai Mountains harbors a hydrogen-driven thermophilic microbial community.</title>
        <authorList>
            <person name="Kadnikov V.V."/>
            <person name="Mardanov A.V."/>
            <person name="Ivasenko D.A."/>
            <person name="Antsiferov D.V."/>
            <person name="Beletsky A.V."/>
            <person name="Karnachuk O.V."/>
            <person name="Ravin N.V."/>
        </authorList>
    </citation>
    <scope>NUCLEOTIDE SEQUENCE [LARGE SCALE GENOMIC DNA]</scope>
</reference>